<feature type="domain" description="XPG N-terminal" evidence="18">
    <location>
        <begin position="1"/>
        <end position="72"/>
    </location>
</feature>
<keyword evidence="10 15" id="KW-0460">Magnesium</keyword>
<dbReference type="Gene3D" id="3.40.50.1010">
    <property type="entry name" value="5'-nuclease"/>
    <property type="match status" value="1"/>
</dbReference>
<evidence type="ECO:0000313" key="20">
    <source>
        <dbReference type="Proteomes" id="UP000245609"/>
    </source>
</evidence>
<dbReference type="STRING" id="133381.A0A2T9ZH26"/>
<dbReference type="PROSITE" id="PS00842">
    <property type="entry name" value="XPG_2"/>
    <property type="match status" value="1"/>
</dbReference>
<keyword evidence="20" id="KW-1185">Reference proteome</keyword>
<keyword evidence="8 15" id="KW-0378">Hydrolase</keyword>
<keyword evidence="13 15" id="KW-0539">Nucleus</keyword>
<evidence type="ECO:0000256" key="12">
    <source>
        <dbReference type="ARBA" id="ARBA00023204"/>
    </source>
</evidence>
<dbReference type="FunFam" id="1.10.150.20:FF:000009">
    <property type="entry name" value="Flap endonuclease 1"/>
    <property type="match status" value="1"/>
</dbReference>
<keyword evidence="5 15" id="KW-0479">Metal-binding</keyword>
<keyword evidence="4 15" id="KW-0540">Nuclease</keyword>
<evidence type="ECO:0000256" key="4">
    <source>
        <dbReference type="ARBA" id="ARBA00022722"/>
    </source>
</evidence>
<dbReference type="PRINTS" id="PR00853">
    <property type="entry name" value="XPGRADSUPER"/>
</dbReference>
<evidence type="ECO:0000256" key="15">
    <source>
        <dbReference type="HAMAP-Rule" id="MF_03140"/>
    </source>
</evidence>
<dbReference type="Gene3D" id="1.10.150.20">
    <property type="entry name" value="5' to 3' exonuclease, C-terminal subdomain"/>
    <property type="match status" value="1"/>
</dbReference>
<dbReference type="FunFam" id="3.40.50.1010:FF:000003">
    <property type="entry name" value="Flap endonuclease 1"/>
    <property type="match status" value="1"/>
</dbReference>
<protein>
    <recommendedName>
        <fullName evidence="15">Flap endonuclease 1</fullName>
        <shortName evidence="15">FEN-1</shortName>
        <ecNumber evidence="15">3.1.-.-</ecNumber>
    </recommendedName>
    <alternativeName>
        <fullName evidence="15">Flap structure-specific endonuclease 1</fullName>
    </alternativeName>
</protein>
<dbReference type="SMART" id="SM00485">
    <property type="entry name" value="XPGN"/>
    <property type="match status" value="1"/>
</dbReference>
<evidence type="ECO:0000256" key="7">
    <source>
        <dbReference type="ARBA" id="ARBA00022763"/>
    </source>
</evidence>
<dbReference type="EMBL" id="MBFS01000183">
    <property type="protein sequence ID" value="PVV03885.1"/>
    <property type="molecule type" value="Genomic_DNA"/>
</dbReference>
<keyword evidence="2 15" id="KW-0597">Phosphoprotein</keyword>
<dbReference type="GO" id="GO:0000287">
    <property type="term" value="F:magnesium ion binding"/>
    <property type="evidence" value="ECO:0007669"/>
    <property type="project" value="UniProtKB-UniRule"/>
</dbReference>
<evidence type="ECO:0000256" key="16">
    <source>
        <dbReference type="SAM" id="MobiDB-lite"/>
    </source>
</evidence>
<dbReference type="PANTHER" id="PTHR11081">
    <property type="entry name" value="FLAP ENDONUCLEASE FAMILY MEMBER"/>
    <property type="match status" value="1"/>
</dbReference>
<dbReference type="InterPro" id="IPR006085">
    <property type="entry name" value="XPG_DNA_repair_N"/>
</dbReference>
<keyword evidence="3 15" id="KW-0235">DNA replication</keyword>
<reference evidence="19 20" key="1">
    <citation type="journal article" date="2018" name="MBio">
        <title>Comparative Genomics Reveals the Core Gene Toolbox for the Fungus-Insect Symbiosis.</title>
        <authorList>
            <person name="Wang Y."/>
            <person name="Stata M."/>
            <person name="Wang W."/>
            <person name="Stajich J.E."/>
            <person name="White M.M."/>
            <person name="Moncalvo J.M."/>
        </authorList>
    </citation>
    <scope>NUCLEOTIDE SEQUENCE [LARGE SCALE GENOMIC DNA]</scope>
    <source>
        <strain evidence="19 20">SC-DP-2</strain>
    </source>
</reference>
<dbReference type="GO" id="GO:0005730">
    <property type="term" value="C:nucleolus"/>
    <property type="evidence" value="ECO:0007669"/>
    <property type="project" value="UniProtKB-SubCell"/>
</dbReference>
<dbReference type="AlphaFoldDB" id="A0A2T9ZH26"/>
<dbReference type="EC" id="3.1.-.-" evidence="15"/>
<dbReference type="GO" id="GO:0043137">
    <property type="term" value="P:DNA replication, removal of RNA primer"/>
    <property type="evidence" value="ECO:0007669"/>
    <property type="project" value="UniProtKB-UniRule"/>
</dbReference>
<evidence type="ECO:0000256" key="6">
    <source>
        <dbReference type="ARBA" id="ARBA00022759"/>
    </source>
</evidence>
<comment type="function">
    <text evidence="15">Structure-specific nuclease with 5'-flap endonuclease and 5'-3' exonuclease activities involved in DNA replication and repair. During DNA replication, cleaves the 5'-overhanging flap structure that is generated by displacement synthesis when DNA polymerase encounters the 5'-end of a downstream Okazaki fragment. It enters the flap from the 5'-end and then tracks to cleave the flap base, leaving a nick for ligation. Also involved in the long patch base excision repair (LP-BER) pathway, by cleaving within the apurinic/apyrimidinic (AP) site-terminated flap. Acts as a genome stabilization factor that prevents flaps from equilibrating into structures that lead to duplications and deletions. Also possesses 5'-3' exonuclease activity on nicked or gapped double-stranded DNA, and exhibits RNase H activity. Also involved in replication and repair of rDNA and in repairing mitochondrial DNA.</text>
</comment>
<evidence type="ECO:0000256" key="14">
    <source>
        <dbReference type="ARBA" id="ARBA00034726"/>
    </source>
</evidence>
<proteinExistence type="inferred from homology"/>
<dbReference type="InterPro" id="IPR006086">
    <property type="entry name" value="XPG-I_dom"/>
</dbReference>
<evidence type="ECO:0000313" key="19">
    <source>
        <dbReference type="EMBL" id="PVV03885.1"/>
    </source>
</evidence>
<sequence length="320" mass="35692">MSLYQFLIAVRGQDGQNLTNEFGETTSHLVGMFYRTIRMVENGIKPVYVFDGKPPQLKSGELAKRSDRRAEAEKELTSAKEAGDLESVTKFTKRLVKVTKEHNDDCKKLLTLMGIPYIEAPCEAEAQCAALCKAGKVWAAASEDMDTLCFGAPVLLRRLTFSEAKKLPILEFHLDKVLEGLEMDQKQLVDLGIILGCDYCDTIKNVGPKTGVSLIKKHKTIEQVVENLSERQQVPSNFNYKDARELFLNPLVTDPSEITLQWSSPDIPGVIDFMCNTHGFNKDRVSKGLEKLEKGLKSSAQGRLDSFFKPKPSSLTNGNE</sequence>
<dbReference type="Pfam" id="PF00752">
    <property type="entry name" value="XPG_N"/>
    <property type="match status" value="1"/>
</dbReference>
<dbReference type="InterPro" id="IPR036279">
    <property type="entry name" value="5-3_exonuclease_C_sf"/>
</dbReference>
<keyword evidence="9 15" id="KW-0269">Exonuclease</keyword>
<dbReference type="GO" id="GO:0005739">
    <property type="term" value="C:mitochondrion"/>
    <property type="evidence" value="ECO:0007669"/>
    <property type="project" value="UniProtKB-SubCell"/>
</dbReference>
<keyword evidence="11 15" id="KW-0496">Mitochondrion</keyword>
<dbReference type="Proteomes" id="UP000245609">
    <property type="component" value="Unassembled WGS sequence"/>
</dbReference>
<dbReference type="InterPro" id="IPR023426">
    <property type="entry name" value="Flap_endonuc"/>
</dbReference>
<name>A0A2T9ZH26_9FUNG</name>
<keyword evidence="6 15" id="KW-0255">Endonuclease</keyword>
<comment type="caution">
    <text evidence="19">The sequence shown here is derived from an EMBL/GenBank/DDBJ whole genome shotgun (WGS) entry which is preliminary data.</text>
</comment>
<dbReference type="SMART" id="SM00484">
    <property type="entry name" value="XPGI"/>
    <property type="match status" value="1"/>
</dbReference>
<gene>
    <name evidence="19" type="ORF">BB560_001628</name>
</gene>
<evidence type="ECO:0000256" key="9">
    <source>
        <dbReference type="ARBA" id="ARBA00022839"/>
    </source>
</evidence>
<dbReference type="PROSITE" id="PS00841">
    <property type="entry name" value="XPG_1"/>
    <property type="match status" value="1"/>
</dbReference>
<feature type="domain" description="XPG-I" evidence="17">
    <location>
        <begin position="111"/>
        <end position="183"/>
    </location>
</feature>
<evidence type="ECO:0000256" key="1">
    <source>
        <dbReference type="ARBA" id="ARBA00004173"/>
    </source>
</evidence>
<dbReference type="GO" id="GO:0003677">
    <property type="term" value="F:DNA binding"/>
    <property type="evidence" value="ECO:0007669"/>
    <property type="project" value="UniProtKB-UniRule"/>
</dbReference>
<organism evidence="19 20">
    <name type="scientific">Smittium megazygosporum</name>
    <dbReference type="NCBI Taxonomy" id="133381"/>
    <lineage>
        <taxon>Eukaryota</taxon>
        <taxon>Fungi</taxon>
        <taxon>Fungi incertae sedis</taxon>
        <taxon>Zoopagomycota</taxon>
        <taxon>Kickxellomycotina</taxon>
        <taxon>Harpellomycetes</taxon>
        <taxon>Harpellales</taxon>
        <taxon>Legeriomycetaceae</taxon>
        <taxon>Smittium</taxon>
    </lineage>
</organism>
<dbReference type="GO" id="GO:0008409">
    <property type="term" value="F:5'-3' exonuclease activity"/>
    <property type="evidence" value="ECO:0007669"/>
    <property type="project" value="UniProtKB-UniRule"/>
</dbReference>
<evidence type="ECO:0000256" key="5">
    <source>
        <dbReference type="ARBA" id="ARBA00022723"/>
    </source>
</evidence>
<dbReference type="SMART" id="SM00279">
    <property type="entry name" value="HhH2"/>
    <property type="match status" value="1"/>
</dbReference>
<evidence type="ECO:0000256" key="2">
    <source>
        <dbReference type="ARBA" id="ARBA00022553"/>
    </source>
</evidence>
<comment type="similarity">
    <text evidence="14 15">Belongs to the XPG/RAD2 endonuclease family. FEN1 subfamily.</text>
</comment>
<dbReference type="InterPro" id="IPR019974">
    <property type="entry name" value="XPG_CS"/>
</dbReference>
<dbReference type="SUPFAM" id="SSF47807">
    <property type="entry name" value="5' to 3' exonuclease, C-terminal subdomain"/>
    <property type="match status" value="1"/>
</dbReference>
<dbReference type="GO" id="GO:0005654">
    <property type="term" value="C:nucleoplasm"/>
    <property type="evidence" value="ECO:0007669"/>
    <property type="project" value="UniProtKB-SubCell"/>
</dbReference>
<evidence type="ECO:0000256" key="13">
    <source>
        <dbReference type="ARBA" id="ARBA00023242"/>
    </source>
</evidence>
<evidence type="ECO:0000256" key="8">
    <source>
        <dbReference type="ARBA" id="ARBA00022801"/>
    </source>
</evidence>
<keyword evidence="12 15" id="KW-0234">DNA repair</keyword>
<evidence type="ECO:0000259" key="18">
    <source>
        <dbReference type="SMART" id="SM00485"/>
    </source>
</evidence>
<evidence type="ECO:0000256" key="3">
    <source>
        <dbReference type="ARBA" id="ARBA00022705"/>
    </source>
</evidence>
<dbReference type="GO" id="GO:0006284">
    <property type="term" value="P:base-excision repair"/>
    <property type="evidence" value="ECO:0007669"/>
    <property type="project" value="UniProtKB-UniRule"/>
</dbReference>
<keyword evidence="7 15" id="KW-0227">DNA damage</keyword>
<dbReference type="PANTHER" id="PTHR11081:SF9">
    <property type="entry name" value="FLAP ENDONUCLEASE 1"/>
    <property type="match status" value="1"/>
</dbReference>
<evidence type="ECO:0000256" key="10">
    <source>
        <dbReference type="ARBA" id="ARBA00022842"/>
    </source>
</evidence>
<dbReference type="InterPro" id="IPR006084">
    <property type="entry name" value="XPG/Rad2"/>
</dbReference>
<dbReference type="HAMAP" id="MF_00614">
    <property type="entry name" value="Fen"/>
    <property type="match status" value="1"/>
</dbReference>
<dbReference type="InterPro" id="IPR029060">
    <property type="entry name" value="PIN-like_dom_sf"/>
</dbReference>
<evidence type="ECO:0000259" key="17">
    <source>
        <dbReference type="SMART" id="SM00484"/>
    </source>
</evidence>
<dbReference type="CDD" id="cd09907">
    <property type="entry name" value="H3TH_FEN1-Euk"/>
    <property type="match status" value="1"/>
</dbReference>
<accession>A0A2T9ZH26</accession>
<feature type="region of interest" description="Disordered" evidence="16">
    <location>
        <begin position="297"/>
        <end position="320"/>
    </location>
</feature>
<comment type="cofactor">
    <cofactor evidence="15">
        <name>Mg(2+)</name>
        <dbReference type="ChEBI" id="CHEBI:18420"/>
    </cofactor>
    <text evidence="15">Binds 2 magnesium ions per subunit. They probably participate in the reaction catalyzed by the enzyme. May bind an additional third magnesium ion after substrate binding.</text>
</comment>
<dbReference type="Pfam" id="PF00867">
    <property type="entry name" value="XPG_I"/>
    <property type="match status" value="1"/>
</dbReference>
<dbReference type="OrthoDB" id="1937206at2759"/>
<dbReference type="GO" id="GO:0017108">
    <property type="term" value="F:5'-flap endonuclease activity"/>
    <property type="evidence" value="ECO:0007669"/>
    <property type="project" value="UniProtKB-UniRule"/>
</dbReference>
<dbReference type="InterPro" id="IPR008918">
    <property type="entry name" value="HhH2"/>
</dbReference>
<dbReference type="CDD" id="cd09867">
    <property type="entry name" value="PIN_FEN1"/>
    <property type="match status" value="1"/>
</dbReference>
<evidence type="ECO:0000256" key="11">
    <source>
        <dbReference type="ARBA" id="ARBA00023128"/>
    </source>
</evidence>
<comment type="subcellular location">
    <subcellularLocation>
        <location evidence="1 15">Mitochondrion</location>
    </subcellularLocation>
    <subcellularLocation>
        <location evidence="15">Nucleus</location>
        <location evidence="15">Nucleolus</location>
    </subcellularLocation>
    <subcellularLocation>
        <location evidence="15">Nucleus</location>
        <location evidence="15">Nucleoplasm</location>
    </subcellularLocation>
    <text evidence="15">Resides mostly in the nucleoli and relocalizes to the nucleoplasm upon DNA damage.</text>
</comment>
<dbReference type="SUPFAM" id="SSF88723">
    <property type="entry name" value="PIN domain-like"/>
    <property type="match status" value="1"/>
</dbReference>